<reference evidence="1 2" key="1">
    <citation type="submission" date="2018-11" db="EMBL/GenBank/DDBJ databases">
        <title>Genomes From Bacteria Associated with the Canine Oral Cavity: a Test Case for Automated Genome-Based Taxonomic Assignment.</title>
        <authorList>
            <person name="Coil D.A."/>
            <person name="Jospin G."/>
            <person name="Darling A.E."/>
            <person name="Wallis C."/>
            <person name="Davis I.J."/>
            <person name="Harris S."/>
            <person name="Eisen J.A."/>
            <person name="Holcombe L.J."/>
            <person name="O'Flynn C."/>
        </authorList>
    </citation>
    <scope>NUCLEOTIDE SEQUENCE [LARGE SCALE GENOMIC DNA]</scope>
    <source>
        <strain evidence="1 2">OH4621_COT-116</strain>
    </source>
</reference>
<accession>A0A3P1VEB7</accession>
<protein>
    <recommendedName>
        <fullName evidence="3">Isoleucyl-tRNA synthetase</fullName>
    </recommendedName>
</protein>
<evidence type="ECO:0008006" key="3">
    <source>
        <dbReference type="Google" id="ProtNLM"/>
    </source>
</evidence>
<dbReference type="Proteomes" id="UP000281771">
    <property type="component" value="Unassembled WGS sequence"/>
</dbReference>
<proteinExistence type="predicted"/>
<name>A0A3P1VEB7_9STRE</name>
<dbReference type="AlphaFoldDB" id="A0A3P1VEB7"/>
<comment type="caution">
    <text evidence="1">The sequence shown here is derived from an EMBL/GenBank/DDBJ whole genome shotgun (WGS) entry which is preliminary data.</text>
</comment>
<dbReference type="RefSeq" id="WP_018167562.1">
    <property type="nucleotide sequence ID" value="NZ_RQZA01000001.1"/>
</dbReference>
<organism evidence="1 2">
    <name type="scientific">Streptococcus minor</name>
    <dbReference type="NCBI Taxonomy" id="229549"/>
    <lineage>
        <taxon>Bacteria</taxon>
        <taxon>Bacillati</taxon>
        <taxon>Bacillota</taxon>
        <taxon>Bacilli</taxon>
        <taxon>Lactobacillales</taxon>
        <taxon>Streptococcaceae</taxon>
        <taxon>Streptococcus</taxon>
    </lineage>
</organism>
<evidence type="ECO:0000313" key="1">
    <source>
        <dbReference type="EMBL" id="RRD32562.1"/>
    </source>
</evidence>
<keyword evidence="2" id="KW-1185">Reference proteome</keyword>
<dbReference type="STRING" id="1123309.GCA_000377005_01646"/>
<sequence length="64" mass="7466">MNQKELFEQVKKMIQKKDFSAAQKLIEENKDQLGKYFDQAKKLLDDAGGFDGIIKKVKDLFNEK</sequence>
<gene>
    <name evidence="1" type="ORF">EII38_02160</name>
</gene>
<dbReference type="EMBL" id="RQZA01000001">
    <property type="protein sequence ID" value="RRD32562.1"/>
    <property type="molecule type" value="Genomic_DNA"/>
</dbReference>
<evidence type="ECO:0000313" key="2">
    <source>
        <dbReference type="Proteomes" id="UP000281771"/>
    </source>
</evidence>